<feature type="chain" id="PRO_5045296309" evidence="1">
    <location>
        <begin position="24"/>
        <end position="439"/>
    </location>
</feature>
<dbReference type="InterPro" id="IPR012338">
    <property type="entry name" value="Beta-lactam/transpept-like"/>
</dbReference>
<organism evidence="3 4">
    <name type="scientific">Danxiaibacter flavus</name>
    <dbReference type="NCBI Taxonomy" id="3049108"/>
    <lineage>
        <taxon>Bacteria</taxon>
        <taxon>Pseudomonadati</taxon>
        <taxon>Bacteroidota</taxon>
        <taxon>Chitinophagia</taxon>
        <taxon>Chitinophagales</taxon>
        <taxon>Chitinophagaceae</taxon>
        <taxon>Danxiaibacter</taxon>
    </lineage>
</organism>
<dbReference type="PANTHER" id="PTHR46825">
    <property type="entry name" value="D-ALANYL-D-ALANINE-CARBOXYPEPTIDASE/ENDOPEPTIDASE AMPH"/>
    <property type="match status" value="1"/>
</dbReference>
<name>A0ABV3ZLR0_9BACT</name>
<gene>
    <name evidence="3" type="ORF">QTN47_25205</name>
</gene>
<keyword evidence="1" id="KW-0732">Signal</keyword>
<dbReference type="EMBL" id="JAULBC010000011">
    <property type="protein sequence ID" value="MEX6690831.1"/>
    <property type="molecule type" value="Genomic_DNA"/>
</dbReference>
<keyword evidence="4" id="KW-1185">Reference proteome</keyword>
<evidence type="ECO:0000256" key="1">
    <source>
        <dbReference type="SAM" id="SignalP"/>
    </source>
</evidence>
<comment type="caution">
    <text evidence="3">The sequence shown here is derived from an EMBL/GenBank/DDBJ whole genome shotgun (WGS) entry which is preliminary data.</text>
</comment>
<evidence type="ECO:0000313" key="4">
    <source>
        <dbReference type="Proteomes" id="UP001560573"/>
    </source>
</evidence>
<evidence type="ECO:0000259" key="2">
    <source>
        <dbReference type="Pfam" id="PF00144"/>
    </source>
</evidence>
<dbReference type="SUPFAM" id="SSF56601">
    <property type="entry name" value="beta-lactamase/transpeptidase-like"/>
    <property type="match status" value="1"/>
</dbReference>
<dbReference type="Pfam" id="PF00144">
    <property type="entry name" value="Beta-lactamase"/>
    <property type="match status" value="1"/>
</dbReference>
<dbReference type="RefSeq" id="WP_369332247.1">
    <property type="nucleotide sequence ID" value="NZ_JAULBC010000011.1"/>
</dbReference>
<dbReference type="InterPro" id="IPR050491">
    <property type="entry name" value="AmpC-like"/>
</dbReference>
<dbReference type="GO" id="GO:0016787">
    <property type="term" value="F:hydrolase activity"/>
    <property type="evidence" value="ECO:0007669"/>
    <property type="project" value="UniProtKB-KW"/>
</dbReference>
<evidence type="ECO:0000313" key="3">
    <source>
        <dbReference type="EMBL" id="MEX6690831.1"/>
    </source>
</evidence>
<dbReference type="InterPro" id="IPR001466">
    <property type="entry name" value="Beta-lactam-related"/>
</dbReference>
<dbReference type="PANTHER" id="PTHR46825:SF9">
    <property type="entry name" value="BETA-LACTAMASE-RELATED DOMAIN-CONTAINING PROTEIN"/>
    <property type="match status" value="1"/>
</dbReference>
<keyword evidence="3" id="KW-0378">Hydrolase</keyword>
<dbReference type="EC" id="3.1.1.103" evidence="3"/>
<proteinExistence type="predicted"/>
<protein>
    <submittedName>
        <fullName evidence="3">Serine hydrolase domain-containing protein</fullName>
        <ecNumber evidence="3">3.1.1.103</ecNumber>
    </submittedName>
</protein>
<dbReference type="Gene3D" id="3.40.710.10">
    <property type="entry name" value="DD-peptidase/beta-lactamase superfamily"/>
    <property type="match status" value="1"/>
</dbReference>
<feature type="domain" description="Beta-lactamase-related" evidence="2">
    <location>
        <begin position="40"/>
        <end position="329"/>
    </location>
</feature>
<dbReference type="Proteomes" id="UP001560573">
    <property type="component" value="Unassembled WGS sequence"/>
</dbReference>
<sequence>MRCNKIFLSLVAVLFVAECFSQALDNGKLNEYVKLMKANDRFMGTVLVYQHGKKVYSNGLGFSNIESGAKSDDQTMYRIGSISKTITATLILKAIEEGKINFSDKIATFFPSIEHADQITINQLLNHHSGIHNFTGGNFLSWNAQPKNRHDLVDSIAKGGNDFPPGSKAAYSNSNYVLLSFILEDIYHQSYGEILNDKIIKPFHLKHFQFGDKLIDPKNKTLSYYFEAGWNVFTETDLSIPMGAGAILSSGEDLAKVLDAIFHSKIISREMLDKMEAQSDGFGLGLFEKNILEKNAYTHDGAIDGFNSYFYYFPQDETIYVLLSNAENYNLETVNNSMLSIIFNKPVNLPKIDRYAVTAGELQQYLGTYKSQTSPLIIDISSKNNFLLAQPRGQRIYTMEATDKNKFLHVKTEVTLEFIPSASQMVMKQGPQTIVFTKQ</sequence>
<reference evidence="3 4" key="1">
    <citation type="submission" date="2023-07" db="EMBL/GenBank/DDBJ databases">
        <authorList>
            <person name="Lian W.-H."/>
        </authorList>
    </citation>
    <scope>NUCLEOTIDE SEQUENCE [LARGE SCALE GENOMIC DNA]</scope>
    <source>
        <strain evidence="3 4">SYSU DXS3180</strain>
    </source>
</reference>
<accession>A0ABV3ZLR0</accession>
<feature type="signal peptide" evidence="1">
    <location>
        <begin position="1"/>
        <end position="23"/>
    </location>
</feature>